<reference evidence="4" key="1">
    <citation type="submission" date="2017-05" db="EMBL/GenBank/DDBJ databases">
        <authorList>
            <person name="Macchi M."/>
            <person name="Festa S."/>
            <person name="Coppotelli B.M."/>
            <person name="Morelli I.S."/>
        </authorList>
    </citation>
    <scope>NUCLEOTIDE SEQUENCE [LARGE SCALE GENOMIC DNA]</scope>
    <source>
        <strain evidence="4">I</strain>
    </source>
</reference>
<evidence type="ECO:0000256" key="1">
    <source>
        <dbReference type="SAM" id="MobiDB-lite"/>
    </source>
</evidence>
<organism evidence="3 4">
    <name type="scientific">Inquilinus limosus</name>
    <dbReference type="NCBI Taxonomy" id="171674"/>
    <lineage>
        <taxon>Bacteria</taxon>
        <taxon>Pseudomonadati</taxon>
        <taxon>Pseudomonadota</taxon>
        <taxon>Alphaproteobacteria</taxon>
        <taxon>Rhodospirillales</taxon>
        <taxon>Rhodospirillaceae</taxon>
        <taxon>Inquilinus</taxon>
    </lineage>
</organism>
<dbReference type="RefSeq" id="WP_088151110.1">
    <property type="nucleotide sequence ID" value="NZ_NHON01000016.1"/>
</dbReference>
<dbReference type="EMBL" id="NHON01000016">
    <property type="protein sequence ID" value="OWJ67104.1"/>
    <property type="molecule type" value="Genomic_DNA"/>
</dbReference>
<gene>
    <name evidence="3" type="ORF">BWR60_11245</name>
</gene>
<dbReference type="STRING" id="1122125.GCA_000423185_03745"/>
<feature type="signal peptide" evidence="2">
    <location>
        <begin position="1"/>
        <end position="26"/>
    </location>
</feature>
<evidence type="ECO:0000313" key="4">
    <source>
        <dbReference type="Proteomes" id="UP000196655"/>
    </source>
</evidence>
<accession>A0A211ZPK9</accession>
<dbReference type="InterPro" id="IPR037107">
    <property type="entry name" value="Put_OMP_sf"/>
</dbReference>
<keyword evidence="4" id="KW-1185">Reference proteome</keyword>
<sequence>MGLRTGLWWSSVSVAAGLTLPIAAPAQDVPAEPKRPAVITSTPQAPRPLHEDPGAFISFELDNDVFANTDRGYTNGFRFAYTSSETGTPDWLADAARAFPLFPDAAPIRSTLSFGQSLYTPKDLTLRDPNPDDRPYAAWLYGSAAVLADSGDRLDRLELQIGVVGPYAIGEQVQNTVHSLIGSQKARGWKHQLHNEPGVILSYERTWRSLYAAAPLGIGFDLSPYVGASLGNVLTQASVGATARLGFDLPADYGPPRIRPSVPGSDFFIPTSGFSWYLFASIEGRAVARNIFLDGNTFEDSPHVTKNPLVGDLQIGLAVQVYDLRVAYTHVYRTQEFEEQNDHFSQYGMFTASWRF</sequence>
<evidence type="ECO:0000313" key="3">
    <source>
        <dbReference type="EMBL" id="OWJ67104.1"/>
    </source>
</evidence>
<keyword evidence="2" id="KW-0732">Signal</keyword>
<proteinExistence type="predicted"/>
<dbReference type="Gene3D" id="2.40.128.140">
    <property type="entry name" value="Outer membrane protein"/>
    <property type="match status" value="1"/>
</dbReference>
<name>A0A211ZPK9_9PROT</name>
<protein>
    <recommendedName>
        <fullName evidence="5">DUF2219 domain-containing protein</fullName>
    </recommendedName>
</protein>
<dbReference type="OrthoDB" id="9776275at2"/>
<comment type="caution">
    <text evidence="3">The sequence shown here is derived from an EMBL/GenBank/DDBJ whole genome shotgun (WGS) entry which is preliminary data.</text>
</comment>
<dbReference type="AlphaFoldDB" id="A0A211ZPK9"/>
<evidence type="ECO:0000256" key="2">
    <source>
        <dbReference type="SAM" id="SignalP"/>
    </source>
</evidence>
<feature type="region of interest" description="Disordered" evidence="1">
    <location>
        <begin position="29"/>
        <end position="53"/>
    </location>
</feature>
<evidence type="ECO:0008006" key="5">
    <source>
        <dbReference type="Google" id="ProtNLM"/>
    </source>
</evidence>
<dbReference type="Pfam" id="PF09982">
    <property type="entry name" value="LpxR"/>
    <property type="match status" value="1"/>
</dbReference>
<feature type="chain" id="PRO_5012871718" description="DUF2219 domain-containing protein" evidence="2">
    <location>
        <begin position="27"/>
        <end position="356"/>
    </location>
</feature>
<dbReference type="InterPro" id="IPR018707">
    <property type="entry name" value="LpxR"/>
</dbReference>
<dbReference type="Proteomes" id="UP000196655">
    <property type="component" value="Unassembled WGS sequence"/>
</dbReference>